<evidence type="ECO:0000256" key="1">
    <source>
        <dbReference type="SAM" id="Phobius"/>
    </source>
</evidence>
<dbReference type="AlphaFoldDB" id="A0A0S3PP54"/>
<dbReference type="KEGG" id="vgo:GJW-30_1_00224"/>
<reference evidence="2 3" key="1">
    <citation type="submission" date="2015-08" db="EMBL/GenBank/DDBJ databases">
        <title>Investigation of the bacterial diversity of lava forest soil.</title>
        <authorList>
            <person name="Lee J.S."/>
        </authorList>
    </citation>
    <scope>NUCLEOTIDE SEQUENCE [LARGE SCALE GENOMIC DNA]</scope>
    <source>
        <strain evidence="2 3">GJW-30</strain>
    </source>
</reference>
<dbReference type="EMBL" id="AP014946">
    <property type="protein sequence ID" value="BAT57716.1"/>
    <property type="molecule type" value="Genomic_DNA"/>
</dbReference>
<organism evidence="2 3">
    <name type="scientific">Variibacter gotjawalensis</name>
    <dbReference type="NCBI Taxonomy" id="1333996"/>
    <lineage>
        <taxon>Bacteria</taxon>
        <taxon>Pseudomonadati</taxon>
        <taxon>Pseudomonadota</taxon>
        <taxon>Alphaproteobacteria</taxon>
        <taxon>Hyphomicrobiales</taxon>
        <taxon>Nitrobacteraceae</taxon>
        <taxon>Variibacter</taxon>
    </lineage>
</organism>
<sequence>MTQAFIVFIAIVGAISGVVVAQYPATSNYALLWILIAMAVFEAIVGAMRGIQLGTLVTMPQRMLGLAIGVALLMVIPMLMTKSAA</sequence>
<evidence type="ECO:0000313" key="3">
    <source>
        <dbReference type="Proteomes" id="UP000236884"/>
    </source>
</evidence>
<dbReference type="RefSeq" id="WP_096350666.1">
    <property type="nucleotide sequence ID" value="NZ_AP014946.1"/>
</dbReference>
<dbReference type="Proteomes" id="UP000236884">
    <property type="component" value="Chromosome"/>
</dbReference>
<evidence type="ECO:0000313" key="2">
    <source>
        <dbReference type="EMBL" id="BAT57716.1"/>
    </source>
</evidence>
<keyword evidence="1" id="KW-0472">Membrane</keyword>
<accession>A0A0S3PP54</accession>
<feature type="transmembrane region" description="Helical" evidence="1">
    <location>
        <begin position="31"/>
        <end position="51"/>
    </location>
</feature>
<name>A0A0S3PP54_9BRAD</name>
<keyword evidence="3" id="KW-1185">Reference proteome</keyword>
<proteinExistence type="predicted"/>
<keyword evidence="1" id="KW-1133">Transmembrane helix</keyword>
<protein>
    <submittedName>
        <fullName evidence="2">Uncharacterized protein</fullName>
    </submittedName>
</protein>
<gene>
    <name evidence="2" type="ORF">GJW-30_1_00224</name>
</gene>
<feature type="transmembrane region" description="Helical" evidence="1">
    <location>
        <begin position="63"/>
        <end position="80"/>
    </location>
</feature>
<keyword evidence="1" id="KW-0812">Transmembrane</keyword>